<dbReference type="InterPro" id="IPR035985">
    <property type="entry name" value="Ubiquitin-activating_enz"/>
</dbReference>
<protein>
    <submittedName>
        <fullName evidence="2">Molybdopterin biosynthesis protein</fullName>
    </submittedName>
</protein>
<keyword evidence="1" id="KW-0812">Transmembrane</keyword>
<sequence length="191" mass="19560">MFSEAQINRYARHILLDGIGGIGQQRLLKAHLVLVGRGAAWAAALIYLVAAGVGRITLVQALPQQPITPGEAVLGLPPGANVAQLGAQLACLNEDTVVEQGSLCAGDGMLCFSPLAVAPTHPHLPWQLTVLGCGEGGVLWGGQLPATVPVSVDAATPLAQLSLNRLGCVAATEALKALLGGQVAQGELFRL</sequence>
<accession>A0LD58</accession>
<reference evidence="3" key="1">
    <citation type="journal article" date="2009" name="Appl. Environ. Microbiol.">
        <title>Complete genome sequence of the chemolithoautotrophic marine magnetotactic coccus strain MC-1.</title>
        <authorList>
            <person name="Schubbe S."/>
            <person name="Williams T.J."/>
            <person name="Xie G."/>
            <person name="Kiss H.E."/>
            <person name="Brettin T.S."/>
            <person name="Martinez D."/>
            <person name="Ross C.A."/>
            <person name="Schuler D."/>
            <person name="Cox B.L."/>
            <person name="Nealson K.H."/>
            <person name="Bazylinski D.A."/>
        </authorList>
    </citation>
    <scope>NUCLEOTIDE SEQUENCE [LARGE SCALE GENOMIC DNA]</scope>
    <source>
        <strain evidence="3">ATCC BAA-1437 / JCM 17883 / MC-1</strain>
    </source>
</reference>
<dbReference type="EMBL" id="CP000471">
    <property type="protein sequence ID" value="ABK45901.1"/>
    <property type="molecule type" value="Genomic_DNA"/>
</dbReference>
<evidence type="ECO:0000256" key="1">
    <source>
        <dbReference type="SAM" id="Phobius"/>
    </source>
</evidence>
<name>A0LD58_MAGMM</name>
<dbReference type="RefSeq" id="WP_011714958.1">
    <property type="nucleotide sequence ID" value="NC_008576.1"/>
</dbReference>
<organism evidence="2 3">
    <name type="scientific">Magnetococcus marinus (strain ATCC BAA-1437 / JCM 17883 / MC-1)</name>
    <dbReference type="NCBI Taxonomy" id="156889"/>
    <lineage>
        <taxon>Bacteria</taxon>
        <taxon>Pseudomonadati</taxon>
        <taxon>Pseudomonadota</taxon>
        <taxon>Magnetococcia</taxon>
        <taxon>Magnetococcales</taxon>
        <taxon>Magnetococcaceae</taxon>
        <taxon>Magnetococcus</taxon>
    </lineage>
</organism>
<dbReference type="SUPFAM" id="SSF69572">
    <property type="entry name" value="Activating enzymes of the ubiquitin-like proteins"/>
    <property type="match status" value="1"/>
</dbReference>
<feature type="transmembrane region" description="Helical" evidence="1">
    <location>
        <begin position="38"/>
        <end position="58"/>
    </location>
</feature>
<keyword evidence="1" id="KW-0472">Membrane</keyword>
<dbReference type="STRING" id="156889.Mmc1_3415"/>
<reference evidence="2 3" key="2">
    <citation type="journal article" date="2012" name="Int. J. Syst. Evol. Microbiol.">
        <title>Magnetococcus marinus gen. nov., sp. nov., a marine, magnetotactic bacterium that represents a novel lineage (Magnetococcaceae fam. nov.; Magnetococcales ord. nov.) at the base of the Alphaproteobacteria.</title>
        <authorList>
            <person name="Bazylinski D.A."/>
            <person name="Williams T.J."/>
            <person name="Lefevre C.T."/>
            <person name="Berg R.J."/>
            <person name="Zhang C.L."/>
            <person name="Bowser S.S."/>
            <person name="Dean A.J."/>
            <person name="Beveridge T.J."/>
        </authorList>
    </citation>
    <scope>NUCLEOTIDE SEQUENCE [LARGE SCALE GENOMIC DNA]</scope>
    <source>
        <strain evidence="3">ATCC BAA-1437 / JCM 17883 / MC-1</strain>
    </source>
</reference>
<dbReference type="GO" id="GO:0008641">
    <property type="term" value="F:ubiquitin-like modifier activating enzyme activity"/>
    <property type="evidence" value="ECO:0007669"/>
    <property type="project" value="InterPro"/>
</dbReference>
<gene>
    <name evidence="2" type="ordered locus">Mmc1_3415</name>
</gene>
<dbReference type="Gene3D" id="3.40.50.720">
    <property type="entry name" value="NAD(P)-binding Rossmann-like Domain"/>
    <property type="match status" value="1"/>
</dbReference>
<evidence type="ECO:0000313" key="3">
    <source>
        <dbReference type="Proteomes" id="UP000002586"/>
    </source>
</evidence>
<keyword evidence="3" id="KW-1185">Reference proteome</keyword>
<evidence type="ECO:0000313" key="2">
    <source>
        <dbReference type="EMBL" id="ABK45901.1"/>
    </source>
</evidence>
<dbReference type="KEGG" id="mgm:Mmc1_3415"/>
<proteinExistence type="predicted"/>
<keyword evidence="1" id="KW-1133">Transmembrane helix</keyword>
<dbReference type="AlphaFoldDB" id="A0LD58"/>
<dbReference type="Proteomes" id="UP000002586">
    <property type="component" value="Chromosome"/>
</dbReference>
<dbReference type="HOGENOM" id="CLU_1419940_0_0_5"/>
<dbReference type="eggNOG" id="COG0476">
    <property type="taxonomic scope" value="Bacteria"/>
</dbReference>